<organism evidence="2 3">
    <name type="scientific">Chitinophaga pollutisoli</name>
    <dbReference type="NCBI Taxonomy" id="3133966"/>
    <lineage>
        <taxon>Bacteria</taxon>
        <taxon>Pseudomonadati</taxon>
        <taxon>Bacteroidota</taxon>
        <taxon>Chitinophagia</taxon>
        <taxon>Chitinophagales</taxon>
        <taxon>Chitinophagaceae</taxon>
        <taxon>Chitinophaga</taxon>
    </lineage>
</organism>
<sequence length="546" mass="61187">MKRTQHTIVRGMLVAGMAVALAFAGCTKNFEDLNKNPFGVSEEELKWDYQYIGEPFKQIQRSIYVSNPTWVFQIQQNLMGDLFAGYMTPPNPFGNLNNNNNTYNLQDGWNVALWGCAYGSYTSSSENSVMPVCKYLAELTEKESPHFYAWMKVLKVLTMHRIADVYGPIIYTKYGQLNADGSVDYDSQKDAYYAFFADLDQAITILTKYMDDGAAPAFTKFDLSPYAGDYKKWLQLANSLRLRLAIRISKVDPQKAKLEGEAALKHKAGLLEVHTDNLTIDIAPMEHPMSSISEGWQDARMAAPMESILVGLNDPRLTKYFKASVDYPGQFKGIRQGVDMPEKGRYVNFSRLNNDGDLFASKRVQLMTAAEVWFLRAEAAVRNWDGAGTAQANYEKGIEVSFTQHGTSGSFATYRDDAVSKPAPYTDPKNAANNIAAGNPNLSTITVKWDDAASDARKLERIITQKWIAVFPDGQEAWAEFRRTGYPKLFPVMINNSGGKISTTDFVRRVNFVQTEYETNPKGVQQATTLLGGPDNGGTRLWWDKP</sequence>
<evidence type="ECO:0000313" key="2">
    <source>
        <dbReference type="EMBL" id="WZN40168.1"/>
    </source>
</evidence>
<proteinExistence type="predicted"/>
<feature type="chain" id="PRO_5046331884" evidence="1">
    <location>
        <begin position="25"/>
        <end position="546"/>
    </location>
</feature>
<evidence type="ECO:0000256" key="1">
    <source>
        <dbReference type="SAM" id="SignalP"/>
    </source>
</evidence>
<gene>
    <name evidence="2" type="ORF">WJU16_19555</name>
</gene>
<dbReference type="InterPro" id="IPR024302">
    <property type="entry name" value="SusD-like"/>
</dbReference>
<dbReference type="InterPro" id="IPR011990">
    <property type="entry name" value="TPR-like_helical_dom_sf"/>
</dbReference>
<dbReference type="EMBL" id="CP149822">
    <property type="protein sequence ID" value="WZN40168.1"/>
    <property type="molecule type" value="Genomic_DNA"/>
</dbReference>
<keyword evidence="2" id="KW-0449">Lipoprotein</keyword>
<dbReference type="Proteomes" id="UP001485459">
    <property type="component" value="Chromosome"/>
</dbReference>
<protein>
    <submittedName>
        <fullName evidence="2">SusD/RagB family nutrient-binding outer membrane lipoprotein</fullName>
    </submittedName>
</protein>
<name>A0ABZ2YKA8_9BACT</name>
<dbReference type="Pfam" id="PF12741">
    <property type="entry name" value="SusD-like"/>
    <property type="match status" value="1"/>
</dbReference>
<dbReference type="PROSITE" id="PS51257">
    <property type="entry name" value="PROKAR_LIPOPROTEIN"/>
    <property type="match status" value="1"/>
</dbReference>
<dbReference type="SUPFAM" id="SSF48452">
    <property type="entry name" value="TPR-like"/>
    <property type="match status" value="1"/>
</dbReference>
<accession>A0ABZ2YKA8</accession>
<evidence type="ECO:0000313" key="3">
    <source>
        <dbReference type="Proteomes" id="UP001485459"/>
    </source>
</evidence>
<feature type="signal peptide" evidence="1">
    <location>
        <begin position="1"/>
        <end position="24"/>
    </location>
</feature>
<dbReference type="Gene3D" id="1.25.40.390">
    <property type="match status" value="1"/>
</dbReference>
<dbReference type="RefSeq" id="WP_341835099.1">
    <property type="nucleotide sequence ID" value="NZ_CP149822.1"/>
</dbReference>
<keyword evidence="1" id="KW-0732">Signal</keyword>
<reference evidence="3" key="1">
    <citation type="submission" date="2024-03" db="EMBL/GenBank/DDBJ databases">
        <title>Chitinophaga horti sp. nov., isolated from garden soil.</title>
        <authorList>
            <person name="Lee D.S."/>
            <person name="Han D.M."/>
            <person name="Baek J.H."/>
            <person name="Choi D.G."/>
            <person name="Jeon J.H."/>
            <person name="Jeon C.O."/>
        </authorList>
    </citation>
    <scope>NUCLEOTIDE SEQUENCE [LARGE SCALE GENOMIC DNA]</scope>
    <source>
        <strain evidence="3">GPA1</strain>
    </source>
</reference>
<keyword evidence="3" id="KW-1185">Reference proteome</keyword>